<keyword evidence="3" id="KW-1185">Reference proteome</keyword>
<evidence type="ECO:0000259" key="1">
    <source>
        <dbReference type="Pfam" id="PF19809"/>
    </source>
</evidence>
<name>A0ABS4TS39_9PSEU</name>
<dbReference type="Proteomes" id="UP001519332">
    <property type="component" value="Unassembled WGS sequence"/>
</dbReference>
<dbReference type="InterPro" id="IPR046259">
    <property type="entry name" value="DUF6292"/>
</dbReference>
<sequence length="154" mass="16507">MSDEQGVFSQYSSSVQFSADEAIRDLSRGLAGYLRAVAEAIGVPPEGTTFEISDTATAYLALARRWPGRPGRDLMLVWGERTGWVVSVETDPGEQPMVVARLGGNDPVPEPQTVARFVTEALTSQTSAPARPAAAIEANRARLAEGLIRYASKV</sequence>
<feature type="domain" description="DUF6292" evidence="1">
    <location>
        <begin position="33"/>
        <end position="119"/>
    </location>
</feature>
<dbReference type="RefSeq" id="WP_209643795.1">
    <property type="nucleotide sequence ID" value="NZ_JAGINW010000001.1"/>
</dbReference>
<dbReference type="EMBL" id="JAGINW010000001">
    <property type="protein sequence ID" value="MBP2326765.1"/>
    <property type="molecule type" value="Genomic_DNA"/>
</dbReference>
<proteinExistence type="predicted"/>
<dbReference type="Pfam" id="PF19809">
    <property type="entry name" value="DUF6292"/>
    <property type="match status" value="1"/>
</dbReference>
<evidence type="ECO:0000313" key="2">
    <source>
        <dbReference type="EMBL" id="MBP2326765.1"/>
    </source>
</evidence>
<protein>
    <recommendedName>
        <fullName evidence="1">DUF6292 domain-containing protein</fullName>
    </recommendedName>
</protein>
<evidence type="ECO:0000313" key="3">
    <source>
        <dbReference type="Proteomes" id="UP001519332"/>
    </source>
</evidence>
<accession>A0ABS4TS39</accession>
<gene>
    <name evidence="2" type="ORF">JOF56_007150</name>
</gene>
<reference evidence="2 3" key="1">
    <citation type="submission" date="2021-03" db="EMBL/GenBank/DDBJ databases">
        <title>Sequencing the genomes of 1000 actinobacteria strains.</title>
        <authorList>
            <person name="Klenk H.-P."/>
        </authorList>
    </citation>
    <scope>NUCLEOTIDE SEQUENCE [LARGE SCALE GENOMIC DNA]</scope>
    <source>
        <strain evidence="2 3">DSM 46670</strain>
    </source>
</reference>
<comment type="caution">
    <text evidence="2">The sequence shown here is derived from an EMBL/GenBank/DDBJ whole genome shotgun (WGS) entry which is preliminary data.</text>
</comment>
<organism evidence="2 3">
    <name type="scientific">Kibdelosporangium banguiense</name>
    <dbReference type="NCBI Taxonomy" id="1365924"/>
    <lineage>
        <taxon>Bacteria</taxon>
        <taxon>Bacillati</taxon>
        <taxon>Actinomycetota</taxon>
        <taxon>Actinomycetes</taxon>
        <taxon>Pseudonocardiales</taxon>
        <taxon>Pseudonocardiaceae</taxon>
        <taxon>Kibdelosporangium</taxon>
    </lineage>
</organism>